<sequence length="389" mass="44338">MAFSAHKDAEQVREFESDETTLEKQASQLAEWIRESKHFVAFTGAGISTSAGIPDFRGPQGVWTLRAKGEYPKDFRGPQGVWTLRAKGEYPKGGTSTLSAVPTKGHMALVEMEKAGLLKFLISQNCDGLHRRSGFPPEKLAELHGNSNLDRCIKCGKEYLRDFHTRNHSNHVHEHRTIRKCPACDDWLHDTIINFSENLPEKPLRNGFLHSRQSDLHLVIGSSLTVSPACRMPQETATAGGKLVIINLQKTPLDPLADLRIFAKVDTFIEKVMKHLKLQIPEWTLRRWVQISMKDESTLQIAGLEPDGTPASILSQVELLNTGEKLQREPFEFHLKSPEKKFRLRFYFMGNYNEPSIDFEANFENGKKESRLRFELKLSKNNWDVFVEK</sequence>
<evidence type="ECO:0000313" key="1">
    <source>
        <dbReference type="Proteomes" id="UP000887580"/>
    </source>
</evidence>
<organism evidence="1 2">
    <name type="scientific">Panagrolaimus sp. PS1159</name>
    <dbReference type="NCBI Taxonomy" id="55785"/>
    <lineage>
        <taxon>Eukaryota</taxon>
        <taxon>Metazoa</taxon>
        <taxon>Ecdysozoa</taxon>
        <taxon>Nematoda</taxon>
        <taxon>Chromadorea</taxon>
        <taxon>Rhabditida</taxon>
        <taxon>Tylenchina</taxon>
        <taxon>Panagrolaimomorpha</taxon>
        <taxon>Panagrolaimoidea</taxon>
        <taxon>Panagrolaimidae</taxon>
        <taxon>Panagrolaimus</taxon>
    </lineage>
</organism>
<reference evidence="2" key="1">
    <citation type="submission" date="2022-11" db="UniProtKB">
        <authorList>
            <consortium name="WormBaseParasite"/>
        </authorList>
    </citation>
    <scope>IDENTIFICATION</scope>
</reference>
<protein>
    <submittedName>
        <fullName evidence="2">Deacetylase sirtuin-type domain-containing protein</fullName>
    </submittedName>
</protein>
<evidence type="ECO:0000313" key="2">
    <source>
        <dbReference type="WBParaSite" id="PS1159_v2.g11123.t1"/>
    </source>
</evidence>
<proteinExistence type="predicted"/>
<dbReference type="WBParaSite" id="PS1159_v2.g11123.t1">
    <property type="protein sequence ID" value="PS1159_v2.g11123.t1"/>
    <property type="gene ID" value="PS1159_v2.g11123"/>
</dbReference>
<name>A0AC35EVK3_9BILA</name>
<accession>A0AC35EVK3</accession>
<dbReference type="Proteomes" id="UP000887580">
    <property type="component" value="Unplaced"/>
</dbReference>